<comment type="similarity">
    <text evidence="2">Belongs to the cytochrome c oxidase subunit 2 family.</text>
</comment>
<protein>
    <recommendedName>
        <fullName evidence="3">cytochrome-c oxidase</fullName>
        <ecNumber evidence="3">7.1.1.9</ecNumber>
    </recommendedName>
    <alternativeName>
        <fullName evidence="14">Cytochrome aa3 subunit 2</fullName>
    </alternativeName>
</protein>
<dbReference type="RefSeq" id="WP_154445763.1">
    <property type="nucleotide sequence ID" value="NZ_WIND01000003.1"/>
</dbReference>
<reference evidence="18 19" key="1">
    <citation type="submission" date="2019-10" db="EMBL/GenBank/DDBJ databases">
        <title>Cognatihalovulum marinum gen. nov. sp. nov., a new member of the family Rhodobacteraceae isolated from deep seawater of the Northwest Indian Ocean.</title>
        <authorList>
            <person name="Ruan C."/>
            <person name="Wang J."/>
            <person name="Zheng X."/>
            <person name="Song L."/>
            <person name="Zhu Y."/>
            <person name="Huang Y."/>
            <person name="Lu Z."/>
            <person name="Du W."/>
            <person name="Huang L."/>
            <person name="Dai X."/>
        </authorList>
    </citation>
    <scope>NUCLEOTIDE SEQUENCE [LARGE SCALE GENOMIC DNA]</scope>
    <source>
        <strain evidence="18 19">2CG4</strain>
    </source>
</reference>
<dbReference type="Gene3D" id="2.60.40.420">
    <property type="entry name" value="Cupredoxins - blue copper proteins"/>
    <property type="match status" value="1"/>
</dbReference>
<sequence>MRMALVLVLIVVASVAFHLVSPWWWTPIASDWDYIDNTLVITFWITGLVFAAVVLFMAYCVFRFRHREGRKAEFNPENRRLEIWLSVATGIGVAAMLVPGLFVWKQFITVPDDAVEVEVFAQQWYWSYRLPGEDGQLGTSDPEYVSADNPLGVNPHDRFGADDVIVEGDLYLNLNQPVKVLLRSIDVLHNFYVPEFRAKMDMVPGMVTYYWFEPIRTGEFEVLCAEYCGISHSFMRGFVRVVEQDEYDAWLQGQPTFAEYAGAVPDPARATRVADRPEP</sequence>
<keyword evidence="4" id="KW-0813">Transport</keyword>
<keyword evidence="5" id="KW-0679">Respiratory chain</keyword>
<dbReference type="GO" id="GO:0016491">
    <property type="term" value="F:oxidoreductase activity"/>
    <property type="evidence" value="ECO:0007669"/>
    <property type="project" value="UniProtKB-KW"/>
</dbReference>
<dbReference type="PANTHER" id="PTHR22888:SF9">
    <property type="entry name" value="CYTOCHROME C OXIDASE SUBUNIT 2"/>
    <property type="match status" value="1"/>
</dbReference>
<dbReference type="GO" id="GO:0005507">
    <property type="term" value="F:copper ion binding"/>
    <property type="evidence" value="ECO:0007669"/>
    <property type="project" value="InterPro"/>
</dbReference>
<proteinExistence type="inferred from homology"/>
<comment type="subcellular location">
    <subcellularLocation>
        <location evidence="1">Membrane</location>
        <topology evidence="1">Multi-pass membrane protein</topology>
    </subcellularLocation>
</comment>
<dbReference type="NCBIfam" id="TIGR02866">
    <property type="entry name" value="CoxB"/>
    <property type="match status" value="1"/>
</dbReference>
<comment type="caution">
    <text evidence="18">The sequence shown here is derived from an EMBL/GenBank/DDBJ whole genome shotgun (WGS) entry which is preliminary data.</text>
</comment>
<dbReference type="CDD" id="cd13919">
    <property type="entry name" value="CuRO_HCO_II_like_5"/>
    <property type="match status" value="1"/>
</dbReference>
<dbReference type="GO" id="GO:0004129">
    <property type="term" value="F:cytochrome-c oxidase activity"/>
    <property type="evidence" value="ECO:0007669"/>
    <property type="project" value="UniProtKB-EC"/>
</dbReference>
<dbReference type="SUPFAM" id="SSF81464">
    <property type="entry name" value="Cytochrome c oxidase subunit II-like, transmembrane region"/>
    <property type="match status" value="1"/>
</dbReference>
<keyword evidence="9" id="KW-0249">Electron transport</keyword>
<evidence type="ECO:0000256" key="15">
    <source>
        <dbReference type="ARBA" id="ARBA00047816"/>
    </source>
</evidence>
<comment type="function">
    <text evidence="13">Subunits I and II form the functional core of the enzyme complex. Electrons originating in cytochrome c are transferred via heme a and Cu(A) to the binuclear center formed by heme a3 and Cu(B).</text>
</comment>
<dbReference type="InterPro" id="IPR014222">
    <property type="entry name" value="Cyt_c_oxidase_su2"/>
</dbReference>
<evidence type="ECO:0000313" key="18">
    <source>
        <dbReference type="EMBL" id="MSU89283.1"/>
    </source>
</evidence>
<dbReference type="InterPro" id="IPR002429">
    <property type="entry name" value="CcO_II-like_C"/>
</dbReference>
<dbReference type="Proteomes" id="UP000474957">
    <property type="component" value="Unassembled WGS sequence"/>
</dbReference>
<organism evidence="18 19">
    <name type="scientific">Halovulum marinum</name>
    <dbReference type="NCBI Taxonomy" id="2662447"/>
    <lineage>
        <taxon>Bacteria</taxon>
        <taxon>Pseudomonadati</taxon>
        <taxon>Pseudomonadota</taxon>
        <taxon>Alphaproteobacteria</taxon>
        <taxon>Rhodobacterales</taxon>
        <taxon>Paracoccaceae</taxon>
        <taxon>Halovulum</taxon>
    </lineage>
</organism>
<evidence type="ECO:0000256" key="12">
    <source>
        <dbReference type="ARBA" id="ARBA00023136"/>
    </source>
</evidence>
<comment type="catalytic activity">
    <reaction evidence="15">
        <text>4 Fe(II)-[cytochrome c] + O2 + 8 H(+)(in) = 4 Fe(III)-[cytochrome c] + 2 H2O + 4 H(+)(out)</text>
        <dbReference type="Rhea" id="RHEA:11436"/>
        <dbReference type="Rhea" id="RHEA-COMP:10350"/>
        <dbReference type="Rhea" id="RHEA-COMP:14399"/>
        <dbReference type="ChEBI" id="CHEBI:15377"/>
        <dbReference type="ChEBI" id="CHEBI:15378"/>
        <dbReference type="ChEBI" id="CHEBI:15379"/>
        <dbReference type="ChEBI" id="CHEBI:29033"/>
        <dbReference type="ChEBI" id="CHEBI:29034"/>
        <dbReference type="EC" id="7.1.1.9"/>
    </reaction>
</comment>
<evidence type="ECO:0000256" key="3">
    <source>
        <dbReference type="ARBA" id="ARBA00012949"/>
    </source>
</evidence>
<keyword evidence="7" id="KW-0479">Metal-binding</keyword>
<evidence type="ECO:0000256" key="2">
    <source>
        <dbReference type="ARBA" id="ARBA00007866"/>
    </source>
</evidence>
<feature type="transmembrane region" description="Helical" evidence="16">
    <location>
        <begin position="40"/>
        <end position="62"/>
    </location>
</feature>
<accession>A0A6L5YY73</accession>
<dbReference type="PROSITE" id="PS50857">
    <property type="entry name" value="COX2_CUA"/>
    <property type="match status" value="1"/>
</dbReference>
<evidence type="ECO:0000256" key="1">
    <source>
        <dbReference type="ARBA" id="ARBA00004141"/>
    </source>
</evidence>
<keyword evidence="10 16" id="KW-1133">Transmembrane helix</keyword>
<evidence type="ECO:0000259" key="17">
    <source>
        <dbReference type="PROSITE" id="PS50857"/>
    </source>
</evidence>
<dbReference type="InterPro" id="IPR001505">
    <property type="entry name" value="Copper_CuA"/>
</dbReference>
<dbReference type="InterPro" id="IPR008972">
    <property type="entry name" value="Cupredoxin"/>
</dbReference>
<keyword evidence="11" id="KW-0186">Copper</keyword>
<evidence type="ECO:0000256" key="8">
    <source>
        <dbReference type="ARBA" id="ARBA00022967"/>
    </source>
</evidence>
<evidence type="ECO:0000256" key="16">
    <source>
        <dbReference type="SAM" id="Phobius"/>
    </source>
</evidence>
<evidence type="ECO:0000256" key="10">
    <source>
        <dbReference type="ARBA" id="ARBA00022989"/>
    </source>
</evidence>
<evidence type="ECO:0000256" key="7">
    <source>
        <dbReference type="ARBA" id="ARBA00022723"/>
    </source>
</evidence>
<evidence type="ECO:0000256" key="13">
    <source>
        <dbReference type="ARBA" id="ARBA00024688"/>
    </source>
</evidence>
<keyword evidence="8" id="KW-1278">Translocase</keyword>
<evidence type="ECO:0000256" key="6">
    <source>
        <dbReference type="ARBA" id="ARBA00022692"/>
    </source>
</evidence>
<name>A0A6L5YY73_9RHOB</name>
<keyword evidence="12 16" id="KW-0472">Membrane</keyword>
<gene>
    <name evidence="18" type="primary">coxB</name>
    <name evidence="18" type="ORF">GE300_06575</name>
</gene>
<evidence type="ECO:0000256" key="11">
    <source>
        <dbReference type="ARBA" id="ARBA00023008"/>
    </source>
</evidence>
<dbReference type="EC" id="7.1.1.9" evidence="3"/>
<feature type="transmembrane region" description="Helical" evidence="16">
    <location>
        <begin position="83"/>
        <end position="104"/>
    </location>
</feature>
<dbReference type="PRINTS" id="PR01166">
    <property type="entry name" value="CYCOXIDASEII"/>
</dbReference>
<evidence type="ECO:0000256" key="5">
    <source>
        <dbReference type="ARBA" id="ARBA00022660"/>
    </source>
</evidence>
<dbReference type="GO" id="GO:0016020">
    <property type="term" value="C:membrane"/>
    <property type="evidence" value="ECO:0007669"/>
    <property type="project" value="UniProtKB-SubCell"/>
</dbReference>
<keyword evidence="19" id="KW-1185">Reference proteome</keyword>
<dbReference type="GO" id="GO:0042773">
    <property type="term" value="P:ATP synthesis coupled electron transport"/>
    <property type="evidence" value="ECO:0007669"/>
    <property type="project" value="TreeGrafter"/>
</dbReference>
<evidence type="ECO:0000256" key="4">
    <source>
        <dbReference type="ARBA" id="ARBA00022448"/>
    </source>
</evidence>
<keyword evidence="18" id="KW-0560">Oxidoreductase</keyword>
<dbReference type="InterPro" id="IPR045187">
    <property type="entry name" value="CcO_II"/>
</dbReference>
<keyword evidence="6 16" id="KW-0812">Transmembrane</keyword>
<dbReference type="PANTHER" id="PTHR22888">
    <property type="entry name" value="CYTOCHROME C OXIDASE, SUBUNIT II"/>
    <property type="match status" value="1"/>
</dbReference>
<dbReference type="AlphaFoldDB" id="A0A6L5YY73"/>
<dbReference type="Pfam" id="PF00116">
    <property type="entry name" value="COX2"/>
    <property type="match status" value="1"/>
</dbReference>
<feature type="domain" description="Cytochrome oxidase subunit II copper A binding" evidence="17">
    <location>
        <begin position="112"/>
        <end position="253"/>
    </location>
</feature>
<evidence type="ECO:0000313" key="19">
    <source>
        <dbReference type="Proteomes" id="UP000474957"/>
    </source>
</evidence>
<dbReference type="SUPFAM" id="SSF49503">
    <property type="entry name" value="Cupredoxins"/>
    <property type="match status" value="1"/>
</dbReference>
<dbReference type="Gene3D" id="1.10.287.90">
    <property type="match status" value="1"/>
</dbReference>
<evidence type="ECO:0000256" key="14">
    <source>
        <dbReference type="ARBA" id="ARBA00031399"/>
    </source>
</evidence>
<dbReference type="PROSITE" id="PS00078">
    <property type="entry name" value="COX2"/>
    <property type="match status" value="1"/>
</dbReference>
<evidence type="ECO:0000256" key="9">
    <source>
        <dbReference type="ARBA" id="ARBA00022982"/>
    </source>
</evidence>
<dbReference type="InterPro" id="IPR036257">
    <property type="entry name" value="Cyt_c_oxidase_su2_TM_sf"/>
</dbReference>
<dbReference type="EMBL" id="WIND01000003">
    <property type="protein sequence ID" value="MSU89283.1"/>
    <property type="molecule type" value="Genomic_DNA"/>
</dbReference>